<dbReference type="GO" id="GO:0000049">
    <property type="term" value="F:tRNA binding"/>
    <property type="evidence" value="ECO:0007669"/>
    <property type="project" value="UniProtKB-UniRule"/>
</dbReference>
<evidence type="ECO:0000313" key="10">
    <source>
        <dbReference type="EMBL" id="KCZ90473.1"/>
    </source>
</evidence>
<name>A0A059FJ07_9PROT</name>
<dbReference type="GO" id="GO:0005737">
    <property type="term" value="C:cytoplasm"/>
    <property type="evidence" value="ECO:0007669"/>
    <property type="project" value="UniProtKB-SubCell"/>
</dbReference>
<dbReference type="InterPro" id="IPR018171">
    <property type="entry name" value="Pept_tRNA_hydro_CS"/>
</dbReference>
<proteinExistence type="inferred from homology"/>
<feature type="site" description="Stabilizes the basic form of H active site to accept a proton" evidence="7">
    <location>
        <position position="91"/>
    </location>
</feature>
<comment type="function">
    <text evidence="7">Hydrolyzes ribosome-free peptidyl-tRNAs (with 1 or more amino acids incorporated), which drop off the ribosome during protein synthesis, or as a result of ribosome stalling.</text>
</comment>
<dbReference type="NCBIfam" id="TIGR00447">
    <property type="entry name" value="pth"/>
    <property type="match status" value="1"/>
</dbReference>
<dbReference type="EC" id="3.1.1.29" evidence="1 7"/>
<comment type="catalytic activity">
    <reaction evidence="7 8">
        <text>an N-acyl-L-alpha-aminoacyl-tRNA + H2O = an N-acyl-L-amino acid + a tRNA + H(+)</text>
        <dbReference type="Rhea" id="RHEA:54448"/>
        <dbReference type="Rhea" id="RHEA-COMP:10123"/>
        <dbReference type="Rhea" id="RHEA-COMP:13883"/>
        <dbReference type="ChEBI" id="CHEBI:15377"/>
        <dbReference type="ChEBI" id="CHEBI:15378"/>
        <dbReference type="ChEBI" id="CHEBI:59874"/>
        <dbReference type="ChEBI" id="CHEBI:78442"/>
        <dbReference type="ChEBI" id="CHEBI:138191"/>
        <dbReference type="EC" id="3.1.1.29"/>
    </reaction>
</comment>
<evidence type="ECO:0000313" key="11">
    <source>
        <dbReference type="Proteomes" id="UP000024816"/>
    </source>
</evidence>
<feature type="binding site" evidence="7">
    <location>
        <position position="14"/>
    </location>
    <ligand>
        <name>tRNA</name>
        <dbReference type="ChEBI" id="CHEBI:17843"/>
    </ligand>
</feature>
<dbReference type="CDD" id="cd00462">
    <property type="entry name" value="PTH"/>
    <property type="match status" value="1"/>
</dbReference>
<keyword evidence="11" id="KW-1185">Reference proteome</keyword>
<evidence type="ECO:0000256" key="1">
    <source>
        <dbReference type="ARBA" id="ARBA00013260"/>
    </source>
</evidence>
<dbReference type="Pfam" id="PF01195">
    <property type="entry name" value="Pept_tRNA_hydro"/>
    <property type="match status" value="1"/>
</dbReference>
<gene>
    <name evidence="7" type="primary">pth</name>
    <name evidence="10" type="ORF">HJA_04561</name>
</gene>
<keyword evidence="4 7" id="KW-0694">RNA-binding</keyword>
<evidence type="ECO:0000256" key="2">
    <source>
        <dbReference type="ARBA" id="ARBA00022555"/>
    </source>
</evidence>
<dbReference type="STRING" id="1280952.HJA_04561"/>
<dbReference type="SUPFAM" id="SSF53178">
    <property type="entry name" value="Peptidyl-tRNA hydrolase-like"/>
    <property type="match status" value="1"/>
</dbReference>
<dbReference type="GO" id="GO:0004045">
    <property type="term" value="F:peptidyl-tRNA hydrolase activity"/>
    <property type="evidence" value="ECO:0007669"/>
    <property type="project" value="UniProtKB-UniRule"/>
</dbReference>
<comment type="caution">
    <text evidence="10">The sequence shown here is derived from an EMBL/GenBank/DDBJ whole genome shotgun (WGS) entry which is preliminary data.</text>
</comment>
<dbReference type="InterPro" id="IPR036416">
    <property type="entry name" value="Pept_tRNA_hydro_sf"/>
</dbReference>
<dbReference type="GO" id="GO:0072344">
    <property type="term" value="P:rescue of stalled ribosome"/>
    <property type="evidence" value="ECO:0007669"/>
    <property type="project" value="UniProtKB-UniRule"/>
</dbReference>
<dbReference type="AlphaFoldDB" id="A0A059FJ07"/>
<comment type="similarity">
    <text evidence="5 7 9">Belongs to the PTH family.</text>
</comment>
<dbReference type="PANTHER" id="PTHR17224:SF1">
    <property type="entry name" value="PEPTIDYL-TRNA HYDROLASE"/>
    <property type="match status" value="1"/>
</dbReference>
<keyword evidence="2 7" id="KW-0820">tRNA-binding</keyword>
<evidence type="ECO:0000256" key="9">
    <source>
        <dbReference type="RuleBase" id="RU004320"/>
    </source>
</evidence>
<dbReference type="eggNOG" id="COG0193">
    <property type="taxonomic scope" value="Bacteria"/>
</dbReference>
<sequence>MLILTGQGNPTDRYAKNRHNAGFIVVDALHTRYNFGPWRSKFESLIAEGNVGGQKVLLVKPQTYYNETGRALSKILQFYKRPADDVTVFYDEIDLAPGRLRVKRGGGHSGNNGVRSMMAHLGESFRRVRIGIGHPGDKAMVMPHVLSDFTKADLQWFEPMIDAIGSALPFLLDGDDERFQTEVMRLAPAPKHDPKQAAKRGEA</sequence>
<feature type="active site" description="Proton acceptor" evidence="7">
    <location>
        <position position="19"/>
    </location>
</feature>
<reference evidence="10 11" key="1">
    <citation type="journal article" date="2014" name="Antonie Van Leeuwenhoek">
        <title>Hyphomonas beringensis sp. nov. and Hyphomonas chukchiensis sp. nov., isolated from surface seawater of the Bering Sea and Chukchi Sea.</title>
        <authorList>
            <person name="Li C."/>
            <person name="Lai Q."/>
            <person name="Li G."/>
            <person name="Dong C."/>
            <person name="Wang J."/>
            <person name="Liao Y."/>
            <person name="Shao Z."/>
        </authorList>
    </citation>
    <scope>NUCLEOTIDE SEQUENCE [LARGE SCALE GENOMIC DNA]</scope>
    <source>
        <strain evidence="10 11">VP2</strain>
    </source>
</reference>
<evidence type="ECO:0000256" key="4">
    <source>
        <dbReference type="ARBA" id="ARBA00022884"/>
    </source>
</evidence>
<dbReference type="Gene3D" id="3.40.50.1470">
    <property type="entry name" value="Peptidyl-tRNA hydrolase"/>
    <property type="match status" value="1"/>
</dbReference>
<keyword evidence="3 7" id="KW-0378">Hydrolase</keyword>
<dbReference type="Proteomes" id="UP000024816">
    <property type="component" value="Unassembled WGS sequence"/>
</dbReference>
<accession>A0A059FJ07</accession>
<dbReference type="InterPro" id="IPR001328">
    <property type="entry name" value="Pept_tRNA_hydro"/>
</dbReference>
<evidence type="ECO:0000256" key="5">
    <source>
        <dbReference type="ARBA" id="ARBA00038063"/>
    </source>
</evidence>
<keyword evidence="7" id="KW-0963">Cytoplasm</keyword>
<dbReference type="PANTHER" id="PTHR17224">
    <property type="entry name" value="PEPTIDYL-TRNA HYDROLASE"/>
    <property type="match status" value="1"/>
</dbReference>
<evidence type="ECO:0000256" key="3">
    <source>
        <dbReference type="ARBA" id="ARBA00022801"/>
    </source>
</evidence>
<dbReference type="GO" id="GO:0006515">
    <property type="term" value="P:protein quality control for misfolded or incompletely synthesized proteins"/>
    <property type="evidence" value="ECO:0007669"/>
    <property type="project" value="UniProtKB-UniRule"/>
</dbReference>
<feature type="binding site" evidence="7">
    <location>
        <position position="112"/>
    </location>
    <ligand>
        <name>tRNA</name>
        <dbReference type="ChEBI" id="CHEBI:17843"/>
    </ligand>
</feature>
<evidence type="ECO:0000256" key="6">
    <source>
        <dbReference type="ARBA" id="ARBA00050038"/>
    </source>
</evidence>
<dbReference type="PATRIC" id="fig|1280952.3.peg.904"/>
<dbReference type="EMBL" id="ARYJ01000002">
    <property type="protein sequence ID" value="KCZ90473.1"/>
    <property type="molecule type" value="Genomic_DNA"/>
</dbReference>
<comment type="function">
    <text evidence="7">Catalyzes the release of premature peptidyl moieties from peptidyl-tRNA molecules trapped in stalled 50S ribosomal subunits, and thus maintains levels of free tRNAs and 50S ribosomes.</text>
</comment>
<dbReference type="RefSeq" id="WP_035578695.1">
    <property type="nucleotide sequence ID" value="NZ_ARYJ01000002.1"/>
</dbReference>
<feature type="site" description="Discriminates between blocked and unblocked aminoacyl-tRNA" evidence="7">
    <location>
        <position position="9"/>
    </location>
</feature>
<protein>
    <recommendedName>
        <fullName evidence="6 7">Peptidyl-tRNA hydrolase</fullName>
        <shortName evidence="7">Pth</shortName>
        <ecNumber evidence="1 7">3.1.1.29</ecNumber>
    </recommendedName>
</protein>
<evidence type="ECO:0000256" key="7">
    <source>
        <dbReference type="HAMAP-Rule" id="MF_00083"/>
    </source>
</evidence>
<feature type="binding site" evidence="7">
    <location>
        <position position="64"/>
    </location>
    <ligand>
        <name>tRNA</name>
        <dbReference type="ChEBI" id="CHEBI:17843"/>
    </ligand>
</feature>
<comment type="subunit">
    <text evidence="7">Monomer.</text>
</comment>
<dbReference type="OrthoDB" id="9800507at2"/>
<dbReference type="PROSITE" id="PS01195">
    <property type="entry name" value="PEPT_TRNA_HYDROL_1"/>
    <property type="match status" value="1"/>
</dbReference>
<feature type="binding site" evidence="7">
    <location>
        <position position="66"/>
    </location>
    <ligand>
        <name>tRNA</name>
        <dbReference type="ChEBI" id="CHEBI:17843"/>
    </ligand>
</feature>
<dbReference type="HAMAP" id="MF_00083">
    <property type="entry name" value="Pept_tRNA_hydro_bact"/>
    <property type="match status" value="1"/>
</dbReference>
<comment type="subcellular location">
    <subcellularLocation>
        <location evidence="7">Cytoplasm</location>
    </subcellularLocation>
</comment>
<evidence type="ECO:0000256" key="8">
    <source>
        <dbReference type="RuleBase" id="RU000673"/>
    </source>
</evidence>
<organism evidence="10 11">
    <name type="scientific">Hyphomonas jannaschiana VP2</name>
    <dbReference type="NCBI Taxonomy" id="1280952"/>
    <lineage>
        <taxon>Bacteria</taxon>
        <taxon>Pseudomonadati</taxon>
        <taxon>Pseudomonadota</taxon>
        <taxon>Alphaproteobacteria</taxon>
        <taxon>Hyphomonadales</taxon>
        <taxon>Hyphomonadaceae</taxon>
        <taxon>Hyphomonas</taxon>
    </lineage>
</organism>